<dbReference type="STRING" id="3218.A0A2K1L4D6"/>
<feature type="compositionally biased region" description="Basic and acidic residues" evidence="12">
    <location>
        <begin position="122"/>
        <end position="131"/>
    </location>
</feature>
<evidence type="ECO:0000256" key="5">
    <source>
        <dbReference type="ARBA" id="ARBA00022833"/>
    </source>
</evidence>
<dbReference type="Gene3D" id="1.20.920.10">
    <property type="entry name" value="Bromodomain-like"/>
    <property type="match status" value="1"/>
</dbReference>
<dbReference type="Pfam" id="PF00439">
    <property type="entry name" value="Bromodomain"/>
    <property type="match status" value="1"/>
</dbReference>
<evidence type="ECO:0000256" key="10">
    <source>
        <dbReference type="ARBA" id="ARBA00023242"/>
    </source>
</evidence>
<evidence type="ECO:0008006" key="18">
    <source>
        <dbReference type="Google" id="ProtNLM"/>
    </source>
</evidence>
<sequence length="3687" mass="402324">MDASLPRGCSAHKVSLQVESSGGTEVGNSFSNQGILGVLEFQSVGATRVEPVAYGKVPPADGNSKMALHVSKGATNEEFKLASSSMIGNHVAATVQNPEQRHDETLKKGRGLSSIKSSTENEAQKEDEGRNGLKVFTLSKSEVPMRQLARKGGLSKGEAAPAPKPLLSVADAVKEGILKKEREEQDRMEAIDAVMGIHWKMKEIIGYAAPFPGVAGPESGRLCQCCNKPESSKSTIFCDKCERGFHVDCVKNWPKPAQELDVWHCGPCGLQPGHYWPLGKVLISYDNAVAEYKKYSSNFLTTLQKVESSFGTFSQGVGTRTHEKSDGFESVPKVKVIRDFKKEARKGNSRVSVAITASPPVASKADPGTPMHTKEFGTTAGMPVSGETQSQSKMLGYPGFVQTHPISVFNSVAPIVSSIVSQDATAVRTLITPHAPIIASHQSRTVLPLTEYPVSCTPPVFHTECISPHGTPSKLLYTTNNDSTGPTAMKAQFEVAPGSSQYPKTLVTNQHIASSEPNILGRLNLSYAPNQTGVQQKAAPASGAVGIEISSSETLRPLAVGERLTEREELLKEAKESLNQLRTFIAALKGNLAEGWKVVLRKRPTGAQEKFYLSPAKRKYRSRQDVARFLGLVDDPKCQRTKPSNLGTSLDKLVDKQEINLPSIQASEVANLPMFCGDVMIEKLGVIDSRPTYSDEYHIWPVGFRSSWHDSETGSYCISEIEDGGVLGPIFRVTRKLAKGAADSNSSFFASSRLEKFVLDISGIPGEPAKMKIAEEKSSPPKSTSGVSGRIVDGGVFKVSAEGIQIDAQKRHSGDGRGELIKHTYELGEDDKPCNEKEEIVLLQECQEGGSRIINGDASHASSTNHNVASQSVGEVVIDPIEEKELPVKLGSDNSLDVSVSTLDVKGDFNLAETGKDVGALESLKVDSHHSKPTLVVLNLSGEEDEKSSAIVFTDKRPASVEEGIEKVSRFVPPHIKPLPYLPMNEITVEARTPGEAWKSFGKKFVEHYKNFLESEVSSSIHNIDTINGYMTSNSGTSNLGNESIDVSSPALLSQKCTDNEETTNTVFYERLEKRLGENHSGLNLPTVQNMIKALHIGKLSGHNKTWVKEVDQIVEVARTAALPSPSHAKQVAVNSSDPWKRKKRVKRTDLTAEESVKKMKRSCAEPAVPPLLQLASEEQTGVENAVFRNFPPVVAPALVPPLTPAIGSGQATEPSTTAPQVPHPVITVEEPRLPPPAGQPILKRLPSELVGDLLQVWEFLCRFSDLFGQDVHFTLEDLEAGLLDVVPVRSVEVTGKDKDWSKKCCKNEMVSTVGDSPEQSVRLGQEGERNVIDLDEPLERDPMGGDRVSDKCIVAADRRQESENSDLGQDLNAATVAQTGIKSSLSSCLEDAEGEKEFSEDLKRLGNKSEGLDASDGEPNEVKNGVEFYEQTVSRALALLAEAHIPLLKFLVSDLKFRISRGLNEDEVDEPKKRGRKRVCDLGLLPPEFSDDLPMNAVTWPEVAHRYLVAILEVKEQGEITELAPEERKKLVRYFEGDGGVMGGAVEGIVGVESDAQVLAEAEKELTLRVPKTVEKDIVIFVPQEWDVALTPINPAPRRAEGGKTGELDPLPKWVEALEPVRKMPTNLGTKLKIQVQGALDCNPPDWAKATLEWSLSKGTFKSNAAGTTKRAVLEVLAQYHGEELKAINAPRIRKVKAAPSAEHLMQRCRIVLREVSKADSKQVFNNLVGGAFPVKSSKSTVLLARPFDFRTIDARLAAGAYGGSTDAFASDMRQIWKNVEAVHKSGSAILELANHLSQLFEKLYQKQVISLIKGLAENEDKEKEKASIVHTKVDDSVRKSNSKPNTKGSGNAVDDKLGKAPLEDDSTCRACGVDEDYDSILLCDGCDAEYHIYCLVPPLERVPKGNWFCPSCVAVEEGFPETSSRGEAELAASQEEMERPVAGSILKLEYEDVNVHPVLESKPEAGRTGGVLRSGTKSETDPEDNILSEEPDTQSPAMESTVQGLLKELEEKEYWQLSLPDKLFLLKFLCDEALKTPQARAHLEKSVEVALELQHQLRDLVAERLKIVIPMDVINHPKKTDIETLHKPQTNSLSGPSLGTTQLKDGAEAVAQAPKPELHALERAEASTAATFSSLAPSSGIGIVLVGDNRSETNTQEINVEVDKVVHYLDLNVTAGKEPEHDHLRLDRNTQSASEQGHKSRESESGYLHAAIVGEGIEGDISIQPDAAPRPLNLLKRSFETTASVLSSASVSGPKNVKMAKKEDNAIQISPLSVNVAETNGSAEESSDTQTAALKVLDDRNVRIKALQSARDLDLKITKLGAKLFNLTLRREHMGSDYLGREYWALTGNDGKPWLVVADLTSTPQGQVGKVTNLDPVCQTVQLQGLGVRIPSSTLLSASKAPSEDKLQDDPEVKTVQEGIKWIYYKGDKALDELVKWLSPRDQHERVLRIAIYHWRRSLYSRHLWDTPAITTAPSNGHADTMTEPNNVINKPGTIKESPLSEEMEENSNIWSFPAAKATRLLQKRYSQSNASRSDDVSDENDPHNQKEVMDKHVRVLRRCDCLELLWTSRHHCLKCHETYESLAEFQTHSNNCPLGSKPSAEIGSKDTQPQIPAKAKKITHDSSKVAVKTKKLASFDKSSDLSQTFAKFGNATRSERVRRGLKRGSSRPIVDDDVDMEPAESMRSLTEYVENSQTQKIATPEAQELTKYTPSTGLLKALEELVDTSSLAILSQAHGQLVEPTPESREEVATFETTFTVDDFETNTSAAKFDFRREQVSDAVQLPEPEVLSANQLNLNHSNNLQNGQDNRSNNPQGNEGSISGWANDFNISDQQFRDAKLYLPQSNCSILAQNCQGSNGGWMNGLNVSSHSFSNHVLDANKLKCSNSAQGSRGNSGGWANDLNVATQPLREDASSFGYHPPAPAMISTQSGRERTSQIGFSGRDSSFTLSVQSPLAFDASHVMSSSPDYPSIAGFSSLEPSNPVASQYQQFRPPRNVLSQASVLNSNFPLSSNDANLQSVPYNQYLAPSDHTNPQQSSFQQLLSCSDTLNTSNSSHSNFLPDPENMNSIPLSYTNLLHSRDSRNPQPLLYSQYIPLLENISPSATNPSTSSFSNIISLNPSSTPYLNSNPSFNQPDSHHADLTHSNIPVHTNLNSNLNHSSRLTGLNINSSSLFPNLNSNSNLSVPEHVGMSANRNPSLCTSLNATSPLASSSSHFPLSNNVVDPEAKKFEVGRFNSNTWFDSQIPPEPSTSERPPIIPTKPTARRSSTWDYLINLPLPSSQGNERPVQMHHMRAFGDRSSPPSFDLMLNKLQHGDLNMHLVRETNGTQALDRVFDGQQVENLINNSSRHAVAMGEDSVTLDLVLEKHEQVNGVFPATGPSEVGSFPLDLMSLPEEQIEIVQGDTMDSAENRCTDGVQVVSVRAAEEKCGGDFHNDCNGAARGSCEDIVQVDCSEAHRGSCGDTSQVIPDGAHTLGRVDDLQVEAQGKSTLDTVKVEEGDVGTSSKQGAILPLPVPLAVASSGRKPVKRFLVANASVHPLIGEQKYLLKGLQISLLDMEAAMADDVLDSSRASSVRRRAWRTFVKSASCIYEVTKAIILLELMVKADCLKPNWGYWSSFTAAARSSSMSSLALRLFALDSSITYERVKAPGGEKEAIQPNKGFKAKKKKLPELPLPPPSKKKKKMK</sequence>
<dbReference type="RefSeq" id="XP_024367894.1">
    <property type="nucleotide sequence ID" value="XM_024512126.2"/>
</dbReference>
<feature type="region of interest" description="Disordered" evidence="12">
    <location>
        <begin position="1963"/>
        <end position="2000"/>
    </location>
</feature>
<dbReference type="Gramene" id="Pp3c2_35750V3.3">
    <property type="protein sequence ID" value="Pp3c2_35750V3.3"/>
    <property type="gene ID" value="Pp3c2_35750"/>
</dbReference>
<organism evidence="15">
    <name type="scientific">Physcomitrium patens</name>
    <name type="common">Spreading-leaved earth moss</name>
    <name type="synonym">Physcomitrella patens</name>
    <dbReference type="NCBI Taxonomy" id="3218"/>
    <lineage>
        <taxon>Eukaryota</taxon>
        <taxon>Viridiplantae</taxon>
        <taxon>Streptophyta</taxon>
        <taxon>Embryophyta</taxon>
        <taxon>Bryophyta</taxon>
        <taxon>Bryophytina</taxon>
        <taxon>Bryopsida</taxon>
        <taxon>Funariidae</taxon>
        <taxon>Funariales</taxon>
        <taxon>Funariaceae</taxon>
        <taxon>Physcomitrium</taxon>
    </lineage>
</organism>
<dbReference type="Gramene" id="Pp3c2_35750V3.1">
    <property type="protein sequence ID" value="Pp3c2_35750V3.1"/>
    <property type="gene ID" value="Pp3c2_35750"/>
</dbReference>
<feature type="compositionally biased region" description="Acidic residues" evidence="12">
    <location>
        <begin position="1983"/>
        <end position="1994"/>
    </location>
</feature>
<evidence type="ECO:0000256" key="11">
    <source>
        <dbReference type="PROSITE-ProRule" id="PRU00146"/>
    </source>
</evidence>
<dbReference type="EMBL" id="ABEU02000002">
    <property type="protein sequence ID" value="PNR60886.1"/>
    <property type="molecule type" value="Genomic_DNA"/>
</dbReference>
<reference evidence="15 17" key="2">
    <citation type="journal article" date="2018" name="Plant J.">
        <title>The Physcomitrella patens chromosome-scale assembly reveals moss genome structure and evolution.</title>
        <authorList>
            <person name="Lang D."/>
            <person name="Ullrich K.K."/>
            <person name="Murat F."/>
            <person name="Fuchs J."/>
            <person name="Jenkins J."/>
            <person name="Haas F.B."/>
            <person name="Piednoel M."/>
            <person name="Gundlach H."/>
            <person name="Van Bel M."/>
            <person name="Meyberg R."/>
            <person name="Vives C."/>
            <person name="Morata J."/>
            <person name="Symeonidi A."/>
            <person name="Hiss M."/>
            <person name="Muchero W."/>
            <person name="Kamisugi Y."/>
            <person name="Saleh O."/>
            <person name="Blanc G."/>
            <person name="Decker E.L."/>
            <person name="van Gessel N."/>
            <person name="Grimwood J."/>
            <person name="Hayes R.D."/>
            <person name="Graham S.W."/>
            <person name="Gunter L.E."/>
            <person name="McDaniel S.F."/>
            <person name="Hoernstein S.N.W."/>
            <person name="Larsson A."/>
            <person name="Li F.W."/>
            <person name="Perroud P.F."/>
            <person name="Phillips J."/>
            <person name="Ranjan P."/>
            <person name="Rokshar D.S."/>
            <person name="Rothfels C.J."/>
            <person name="Schneider L."/>
            <person name="Shu S."/>
            <person name="Stevenson D.W."/>
            <person name="Thummler F."/>
            <person name="Tillich M."/>
            <person name="Villarreal Aguilar J.C."/>
            <person name="Widiez T."/>
            <person name="Wong G.K."/>
            <person name="Wymore A."/>
            <person name="Zhang Y."/>
            <person name="Zimmer A.D."/>
            <person name="Quatrano R.S."/>
            <person name="Mayer K.F.X."/>
            <person name="Goodstein D."/>
            <person name="Casacuberta J.M."/>
            <person name="Vandepoele K."/>
            <person name="Reski R."/>
            <person name="Cuming A.C."/>
            <person name="Tuskan G.A."/>
            <person name="Maumus F."/>
            <person name="Salse J."/>
            <person name="Schmutz J."/>
            <person name="Rensing S.A."/>
        </authorList>
    </citation>
    <scope>NUCLEOTIDE SEQUENCE [LARGE SCALE GENOMIC DNA]</scope>
    <source>
        <strain evidence="16 17">cv. Gransden 2004</strain>
    </source>
</reference>
<keyword evidence="10" id="KW-0539">Nucleus</keyword>
<feature type="compositionally biased region" description="Polar residues" evidence="12">
    <location>
        <begin position="2927"/>
        <end position="2942"/>
    </location>
</feature>
<dbReference type="EnsemblPlants" id="Pp3c2_35750V3.1">
    <property type="protein sequence ID" value="Pp3c2_35750V3.1"/>
    <property type="gene ID" value="Pp3c2_35750"/>
</dbReference>
<dbReference type="GO" id="GO:0003677">
    <property type="term" value="F:DNA binding"/>
    <property type="evidence" value="ECO:0007669"/>
    <property type="project" value="UniProtKB-KW"/>
</dbReference>
<gene>
    <name evidence="16" type="primary">LOC112278519</name>
    <name evidence="15" type="ORF">PHYPA_003679</name>
</gene>
<dbReference type="Pfam" id="PF00628">
    <property type="entry name" value="PHD"/>
    <property type="match status" value="1"/>
</dbReference>
<proteinExistence type="inferred from homology"/>
<evidence type="ECO:0000313" key="16">
    <source>
        <dbReference type="EnsemblPlants" id="Pp3c2_35750V3.1"/>
    </source>
</evidence>
<dbReference type="InterPro" id="IPR001487">
    <property type="entry name" value="Bromodomain"/>
</dbReference>
<dbReference type="SMART" id="SM00249">
    <property type="entry name" value="PHD"/>
    <property type="match status" value="2"/>
</dbReference>
<comment type="similarity">
    <text evidence="2">Belongs to the WAL family.</text>
</comment>
<evidence type="ECO:0000259" key="14">
    <source>
        <dbReference type="PROSITE" id="PS50982"/>
    </source>
</evidence>
<dbReference type="RefSeq" id="XP_024367939.1">
    <property type="nucleotide sequence ID" value="XM_024512171.2"/>
</dbReference>
<keyword evidence="4 11" id="KW-0863">Zinc-finger</keyword>
<dbReference type="RefSeq" id="XP_024367903.1">
    <property type="nucleotide sequence ID" value="XM_024512135.2"/>
</dbReference>
<feature type="region of interest" description="Disordered" evidence="12">
    <location>
        <begin position="2477"/>
        <end position="2509"/>
    </location>
</feature>
<feature type="region of interest" description="Disordered" evidence="12">
    <location>
        <begin position="2526"/>
        <end position="2551"/>
    </location>
</feature>
<feature type="compositionally biased region" description="Basic and acidic residues" evidence="12">
    <location>
        <begin position="2535"/>
        <end position="2551"/>
    </location>
</feature>
<dbReference type="SUPFAM" id="SSF47370">
    <property type="entry name" value="Bromodomain"/>
    <property type="match status" value="1"/>
</dbReference>
<evidence type="ECO:0000256" key="6">
    <source>
        <dbReference type="ARBA" id="ARBA00023015"/>
    </source>
</evidence>
<dbReference type="InterPro" id="IPR018501">
    <property type="entry name" value="DDT_dom"/>
</dbReference>
<reference evidence="16" key="3">
    <citation type="submission" date="2020-12" db="UniProtKB">
        <authorList>
            <consortium name="EnsemblPlants"/>
        </authorList>
    </citation>
    <scope>IDENTIFICATION</scope>
</reference>
<feature type="region of interest" description="Disordered" evidence="12">
    <location>
        <begin position="1400"/>
        <end position="1422"/>
    </location>
</feature>
<feature type="domain" description="PHD-type" evidence="13">
    <location>
        <begin position="1867"/>
        <end position="1917"/>
    </location>
</feature>
<feature type="region of interest" description="Disordered" evidence="12">
    <location>
        <begin position="2913"/>
        <end position="2942"/>
    </location>
</feature>
<evidence type="ECO:0000313" key="15">
    <source>
        <dbReference type="EMBL" id="PNR60886.1"/>
    </source>
</evidence>
<dbReference type="GO" id="GO:0005634">
    <property type="term" value="C:nucleus"/>
    <property type="evidence" value="ECO:0007669"/>
    <property type="project" value="UniProtKB-SubCell"/>
</dbReference>
<dbReference type="InterPro" id="IPR001965">
    <property type="entry name" value="Znf_PHD"/>
</dbReference>
<keyword evidence="17" id="KW-1185">Reference proteome</keyword>
<dbReference type="RefSeq" id="XP_024367910.1">
    <property type="nucleotide sequence ID" value="XM_024512142.2"/>
</dbReference>
<keyword evidence="9" id="KW-0804">Transcription</keyword>
<keyword evidence="6" id="KW-0805">Transcription regulation</keyword>
<feature type="region of interest" description="Disordered" evidence="12">
    <location>
        <begin position="2799"/>
        <end position="2826"/>
    </location>
</feature>
<dbReference type="SUPFAM" id="SSF57903">
    <property type="entry name" value="FYVE/PHD zinc finger"/>
    <property type="match status" value="2"/>
</dbReference>
<keyword evidence="7" id="KW-0103">Bromodomain</keyword>
<evidence type="ECO:0000256" key="7">
    <source>
        <dbReference type="ARBA" id="ARBA00023117"/>
    </source>
</evidence>
<dbReference type="InterPro" id="IPR019786">
    <property type="entry name" value="Zinc_finger_PHD-type_CS"/>
</dbReference>
<dbReference type="PROSITE" id="PS01359">
    <property type="entry name" value="ZF_PHD_1"/>
    <property type="match status" value="2"/>
</dbReference>
<dbReference type="Gene3D" id="3.30.890.10">
    <property type="entry name" value="Methyl-cpg-binding Protein 2, Chain A"/>
    <property type="match status" value="1"/>
</dbReference>
<comment type="subcellular location">
    <subcellularLocation>
        <location evidence="1">Nucleus</location>
    </subcellularLocation>
</comment>
<dbReference type="Pfam" id="PF15613">
    <property type="entry name" value="WSD"/>
    <property type="match status" value="1"/>
</dbReference>
<dbReference type="InterPro" id="IPR028942">
    <property type="entry name" value="WHIM1_dom"/>
</dbReference>
<keyword evidence="5" id="KW-0862">Zinc</keyword>
<feature type="compositionally biased region" description="Basic and acidic residues" evidence="12">
    <location>
        <begin position="1825"/>
        <end position="1840"/>
    </location>
</feature>
<dbReference type="PANTHER" id="PTHR47162:SF10">
    <property type="entry name" value="METHYL-CPG-BINDING DOMAIN-CONTAINING PROTEIN 9 ISOFORM X1"/>
    <property type="match status" value="1"/>
</dbReference>
<dbReference type="PROSITE" id="PS51542">
    <property type="entry name" value="FYRN"/>
    <property type="match status" value="1"/>
</dbReference>
<feature type="domain" description="PHD-type" evidence="13">
    <location>
        <begin position="220"/>
        <end position="271"/>
    </location>
</feature>
<feature type="domain" description="MBD" evidence="14">
    <location>
        <begin position="582"/>
        <end position="653"/>
    </location>
</feature>
<dbReference type="InterPro" id="IPR001739">
    <property type="entry name" value="Methyl_CpG_DNA-bd"/>
</dbReference>
<dbReference type="InterPro" id="IPR013083">
    <property type="entry name" value="Znf_RING/FYVE/PHD"/>
</dbReference>
<dbReference type="CDD" id="cd04369">
    <property type="entry name" value="Bromodomain"/>
    <property type="match status" value="1"/>
</dbReference>
<feature type="compositionally biased region" description="Basic and acidic residues" evidence="12">
    <location>
        <begin position="2181"/>
        <end position="2190"/>
    </location>
</feature>
<feature type="region of interest" description="Disordered" evidence="12">
    <location>
        <begin position="3654"/>
        <end position="3687"/>
    </location>
</feature>
<feature type="region of interest" description="Disordered" evidence="12">
    <location>
        <begin position="3242"/>
        <end position="3265"/>
    </location>
</feature>
<evidence type="ECO:0000256" key="1">
    <source>
        <dbReference type="ARBA" id="ARBA00004123"/>
    </source>
</evidence>
<dbReference type="PaxDb" id="3218-PP1S76_167V6.2"/>
<name>A0A2K1L4D6_PHYPA</name>
<dbReference type="GO" id="GO:0000785">
    <property type="term" value="C:chromatin"/>
    <property type="evidence" value="ECO:0007669"/>
    <property type="project" value="UniProtKB-ARBA"/>
</dbReference>
<reference evidence="15 17" key="1">
    <citation type="journal article" date="2008" name="Science">
        <title>The Physcomitrella genome reveals evolutionary insights into the conquest of land by plants.</title>
        <authorList>
            <person name="Rensing S."/>
            <person name="Lang D."/>
            <person name="Zimmer A."/>
            <person name="Terry A."/>
            <person name="Salamov A."/>
            <person name="Shapiro H."/>
            <person name="Nishiyama T."/>
            <person name="Perroud P.-F."/>
            <person name="Lindquist E."/>
            <person name="Kamisugi Y."/>
            <person name="Tanahashi T."/>
            <person name="Sakakibara K."/>
            <person name="Fujita T."/>
            <person name="Oishi K."/>
            <person name="Shin-I T."/>
            <person name="Kuroki Y."/>
            <person name="Toyoda A."/>
            <person name="Suzuki Y."/>
            <person name="Hashimoto A."/>
            <person name="Yamaguchi K."/>
            <person name="Sugano A."/>
            <person name="Kohara Y."/>
            <person name="Fujiyama A."/>
            <person name="Anterola A."/>
            <person name="Aoki S."/>
            <person name="Ashton N."/>
            <person name="Barbazuk W.B."/>
            <person name="Barker E."/>
            <person name="Bennetzen J."/>
            <person name="Bezanilla M."/>
            <person name="Blankenship R."/>
            <person name="Cho S.H."/>
            <person name="Dutcher S."/>
            <person name="Estelle M."/>
            <person name="Fawcett J.A."/>
            <person name="Gundlach H."/>
            <person name="Hanada K."/>
            <person name="Heyl A."/>
            <person name="Hicks K.A."/>
            <person name="Hugh J."/>
            <person name="Lohr M."/>
            <person name="Mayer K."/>
            <person name="Melkozernov A."/>
            <person name="Murata T."/>
            <person name="Nelson D."/>
            <person name="Pils B."/>
            <person name="Prigge M."/>
            <person name="Reiss B."/>
            <person name="Renner T."/>
            <person name="Rombauts S."/>
            <person name="Rushton P."/>
            <person name="Sanderfoot A."/>
            <person name="Schween G."/>
            <person name="Shiu S.-H."/>
            <person name="Stueber K."/>
            <person name="Theodoulou F.L."/>
            <person name="Tu H."/>
            <person name="Van de Peer Y."/>
            <person name="Verrier P.J."/>
            <person name="Waters E."/>
            <person name="Wood A."/>
            <person name="Yang L."/>
            <person name="Cove D."/>
            <person name="Cuming A."/>
            <person name="Hasebe M."/>
            <person name="Lucas S."/>
            <person name="Mishler D.B."/>
            <person name="Reski R."/>
            <person name="Grigoriev I."/>
            <person name="Quatrano R.S."/>
            <person name="Boore J.L."/>
        </authorList>
    </citation>
    <scope>NUCLEOTIDE SEQUENCE [LARGE SCALE GENOMIC DNA]</scope>
    <source>
        <strain evidence="16 17">cv. Gransden 2004</strain>
    </source>
</reference>
<dbReference type="GeneID" id="112278519"/>
<dbReference type="KEGG" id="ppp:112278519"/>
<dbReference type="RefSeq" id="XP_024367937.1">
    <property type="nucleotide sequence ID" value="XM_024512169.2"/>
</dbReference>
<dbReference type="InterPro" id="IPR028941">
    <property type="entry name" value="WHIM2_dom"/>
</dbReference>
<evidence type="ECO:0000256" key="9">
    <source>
        <dbReference type="ARBA" id="ARBA00023163"/>
    </source>
</evidence>
<dbReference type="PROSITE" id="PS50016">
    <property type="entry name" value="ZF_PHD_2"/>
    <property type="match status" value="2"/>
</dbReference>
<dbReference type="Proteomes" id="UP000006727">
    <property type="component" value="Chromosome 2"/>
</dbReference>
<keyword evidence="8" id="KW-0238">DNA-binding</keyword>
<evidence type="ECO:0000256" key="8">
    <source>
        <dbReference type="ARBA" id="ARBA00023125"/>
    </source>
</evidence>
<accession>A0A2K1L4D6</accession>
<evidence type="ECO:0000256" key="4">
    <source>
        <dbReference type="ARBA" id="ARBA00022771"/>
    </source>
</evidence>
<dbReference type="InterPro" id="IPR003888">
    <property type="entry name" value="FYrich_N"/>
</dbReference>
<dbReference type="InterPro" id="IPR019787">
    <property type="entry name" value="Znf_PHD-finger"/>
</dbReference>
<dbReference type="PANTHER" id="PTHR47162">
    <property type="entry name" value="OS02G0192300 PROTEIN"/>
    <property type="match status" value="1"/>
</dbReference>
<dbReference type="CDD" id="cd15519">
    <property type="entry name" value="PHD1_Lid2p_like"/>
    <property type="match status" value="1"/>
</dbReference>
<dbReference type="OrthoDB" id="1903104at2759"/>
<dbReference type="EnsemblPlants" id="Pp3c2_35750V3.3">
    <property type="protein sequence ID" value="Pp3c2_35750V3.3"/>
    <property type="gene ID" value="Pp3c2_35750"/>
</dbReference>
<feature type="region of interest" description="Disordered" evidence="12">
    <location>
        <begin position="1825"/>
        <end position="1860"/>
    </location>
</feature>
<protein>
    <recommendedName>
        <fullName evidence="18">PHD-type domain-containing protein</fullName>
    </recommendedName>
</protein>
<evidence type="ECO:0000259" key="13">
    <source>
        <dbReference type="PROSITE" id="PS50016"/>
    </source>
</evidence>
<dbReference type="Pfam" id="PF15612">
    <property type="entry name" value="WHIM1"/>
    <property type="match status" value="1"/>
</dbReference>
<feature type="compositionally biased region" description="Polar residues" evidence="12">
    <location>
        <begin position="2807"/>
        <end position="2821"/>
    </location>
</feature>
<dbReference type="InterPro" id="IPR036427">
    <property type="entry name" value="Bromodomain-like_sf"/>
</dbReference>
<dbReference type="InterPro" id="IPR016177">
    <property type="entry name" value="DNA-bd_dom_sf"/>
</dbReference>
<dbReference type="Gene3D" id="3.30.40.10">
    <property type="entry name" value="Zinc/RING finger domain, C3HC4 (zinc finger)"/>
    <property type="match status" value="2"/>
</dbReference>
<dbReference type="SMART" id="SM00297">
    <property type="entry name" value="BROMO"/>
    <property type="match status" value="1"/>
</dbReference>
<keyword evidence="3" id="KW-0479">Metal-binding</keyword>
<evidence type="ECO:0000313" key="17">
    <source>
        <dbReference type="Proteomes" id="UP000006727"/>
    </source>
</evidence>
<feature type="region of interest" description="Disordered" evidence="12">
    <location>
        <begin position="2181"/>
        <end position="2207"/>
    </location>
</feature>
<evidence type="ECO:0000256" key="12">
    <source>
        <dbReference type="SAM" id="MobiDB-lite"/>
    </source>
</evidence>
<dbReference type="Pfam" id="PF02791">
    <property type="entry name" value="DDT"/>
    <property type="match status" value="1"/>
</dbReference>
<evidence type="ECO:0000256" key="2">
    <source>
        <dbReference type="ARBA" id="ARBA00007444"/>
    </source>
</evidence>
<dbReference type="GO" id="GO:0008270">
    <property type="term" value="F:zinc ion binding"/>
    <property type="evidence" value="ECO:0007669"/>
    <property type="project" value="UniProtKB-KW"/>
</dbReference>
<dbReference type="InterPro" id="IPR011011">
    <property type="entry name" value="Znf_FYVE_PHD"/>
</dbReference>
<dbReference type="PROSITE" id="PS50982">
    <property type="entry name" value="MBD"/>
    <property type="match status" value="1"/>
</dbReference>
<dbReference type="CDD" id="cd15489">
    <property type="entry name" value="PHD_SF"/>
    <property type="match status" value="1"/>
</dbReference>
<dbReference type="SUPFAM" id="SSF54171">
    <property type="entry name" value="DNA-binding domain"/>
    <property type="match status" value="1"/>
</dbReference>
<evidence type="ECO:0000256" key="3">
    <source>
        <dbReference type="ARBA" id="ARBA00022723"/>
    </source>
</evidence>
<dbReference type="FunCoup" id="A0A2K1L4D6">
    <property type="interactions" value="2042"/>
</dbReference>
<feature type="region of interest" description="Disordered" evidence="12">
    <location>
        <begin position="96"/>
        <end position="131"/>
    </location>
</feature>